<dbReference type="EMBL" id="KE344525">
    <property type="protein sequence ID" value="EXB66132.1"/>
    <property type="molecule type" value="Genomic_DNA"/>
</dbReference>
<dbReference type="Proteomes" id="UP000030645">
    <property type="component" value="Unassembled WGS sequence"/>
</dbReference>
<keyword evidence="2" id="KW-1185">Reference proteome</keyword>
<accession>W9R301</accession>
<protein>
    <submittedName>
        <fullName evidence="1">Uncharacterized protein</fullName>
    </submittedName>
</protein>
<gene>
    <name evidence="1" type="ORF">L484_002970</name>
</gene>
<proteinExistence type="predicted"/>
<evidence type="ECO:0000313" key="2">
    <source>
        <dbReference type="Proteomes" id="UP000030645"/>
    </source>
</evidence>
<dbReference type="AlphaFoldDB" id="W9R301"/>
<sequence length="73" mass="7968">MGPVTTPKVVAVPVPVVDREERFDLTADGPVTTPKFLTLPGAVVGREESFDLTNEGPRFDNKRCHLSRASCRS</sequence>
<name>W9R301_9ROSA</name>
<reference evidence="2" key="1">
    <citation type="submission" date="2013-01" db="EMBL/GenBank/DDBJ databases">
        <title>Draft Genome Sequence of a Mulberry Tree, Morus notabilis C.K. Schneid.</title>
        <authorList>
            <person name="He N."/>
            <person name="Zhao S."/>
        </authorList>
    </citation>
    <scope>NUCLEOTIDE SEQUENCE</scope>
</reference>
<evidence type="ECO:0000313" key="1">
    <source>
        <dbReference type="EMBL" id="EXB66132.1"/>
    </source>
</evidence>
<organism evidence="1 2">
    <name type="scientific">Morus notabilis</name>
    <dbReference type="NCBI Taxonomy" id="981085"/>
    <lineage>
        <taxon>Eukaryota</taxon>
        <taxon>Viridiplantae</taxon>
        <taxon>Streptophyta</taxon>
        <taxon>Embryophyta</taxon>
        <taxon>Tracheophyta</taxon>
        <taxon>Spermatophyta</taxon>
        <taxon>Magnoliopsida</taxon>
        <taxon>eudicotyledons</taxon>
        <taxon>Gunneridae</taxon>
        <taxon>Pentapetalae</taxon>
        <taxon>rosids</taxon>
        <taxon>fabids</taxon>
        <taxon>Rosales</taxon>
        <taxon>Moraceae</taxon>
        <taxon>Moreae</taxon>
        <taxon>Morus</taxon>
    </lineage>
</organism>